<dbReference type="AlphaFoldDB" id="A0A4S4L0I3"/>
<dbReference type="GO" id="GO:0008962">
    <property type="term" value="F:phosphatidylglycerophosphatase activity"/>
    <property type="evidence" value="ECO:0007669"/>
    <property type="project" value="InterPro"/>
</dbReference>
<proteinExistence type="predicted"/>
<dbReference type="Proteomes" id="UP000308199">
    <property type="component" value="Unassembled WGS sequence"/>
</dbReference>
<evidence type="ECO:0000313" key="2">
    <source>
        <dbReference type="EMBL" id="THH04752.1"/>
    </source>
</evidence>
<accession>A0A4S4L0I3</accession>
<feature type="compositionally biased region" description="Basic and acidic residues" evidence="1">
    <location>
        <begin position="761"/>
        <end position="775"/>
    </location>
</feature>
<dbReference type="InterPro" id="IPR027706">
    <property type="entry name" value="PGP_Pase"/>
</dbReference>
<dbReference type="InterPro" id="IPR052055">
    <property type="entry name" value="Hepadnavirus_pol/RT"/>
</dbReference>
<reference evidence="2 3" key="1">
    <citation type="submission" date="2019-02" db="EMBL/GenBank/DDBJ databases">
        <title>Genome sequencing of the rare red list fungi Phellinidium pouzarii.</title>
        <authorList>
            <person name="Buettner E."/>
            <person name="Kellner H."/>
        </authorList>
    </citation>
    <scope>NUCLEOTIDE SEQUENCE [LARGE SCALE GENOMIC DNA]</scope>
    <source>
        <strain evidence="2 3">DSM 108285</strain>
    </source>
</reference>
<dbReference type="Pfam" id="PF09419">
    <property type="entry name" value="PGP_phosphatase"/>
    <property type="match status" value="1"/>
</dbReference>
<dbReference type="SUPFAM" id="SSF56672">
    <property type="entry name" value="DNA/RNA polymerases"/>
    <property type="match status" value="1"/>
</dbReference>
<keyword evidence="3" id="KW-1185">Reference proteome</keyword>
<gene>
    <name evidence="2" type="ORF">EW145_g5293</name>
</gene>
<organism evidence="2 3">
    <name type="scientific">Phellinidium pouzarii</name>
    <dbReference type="NCBI Taxonomy" id="167371"/>
    <lineage>
        <taxon>Eukaryota</taxon>
        <taxon>Fungi</taxon>
        <taxon>Dikarya</taxon>
        <taxon>Basidiomycota</taxon>
        <taxon>Agaricomycotina</taxon>
        <taxon>Agaricomycetes</taxon>
        <taxon>Hymenochaetales</taxon>
        <taxon>Hymenochaetaceae</taxon>
        <taxon>Phellinidium</taxon>
    </lineage>
</organism>
<name>A0A4S4L0I3_9AGAM</name>
<dbReference type="Gene3D" id="3.40.50.1000">
    <property type="entry name" value="HAD superfamily/HAD-like"/>
    <property type="match status" value="1"/>
</dbReference>
<dbReference type="PANTHER" id="PTHR33050">
    <property type="entry name" value="REVERSE TRANSCRIPTASE DOMAIN-CONTAINING PROTEIN"/>
    <property type="match status" value="1"/>
</dbReference>
<dbReference type="OrthoDB" id="198652at2759"/>
<dbReference type="EMBL" id="SGPK01000315">
    <property type="protein sequence ID" value="THH04752.1"/>
    <property type="molecule type" value="Genomic_DNA"/>
</dbReference>
<dbReference type="PANTHER" id="PTHR33050:SF7">
    <property type="entry name" value="RIBONUCLEASE H"/>
    <property type="match status" value="1"/>
</dbReference>
<evidence type="ECO:0000313" key="3">
    <source>
        <dbReference type="Proteomes" id="UP000308199"/>
    </source>
</evidence>
<dbReference type="InterPro" id="IPR043502">
    <property type="entry name" value="DNA/RNA_pol_sf"/>
</dbReference>
<evidence type="ECO:0000256" key="1">
    <source>
        <dbReference type="SAM" id="MobiDB-lite"/>
    </source>
</evidence>
<feature type="region of interest" description="Disordered" evidence="1">
    <location>
        <begin position="751"/>
        <end position="775"/>
    </location>
</feature>
<protein>
    <recommendedName>
        <fullName evidence="4">Reverse transcriptase domain-containing protein</fullName>
    </recommendedName>
</protein>
<dbReference type="InterPro" id="IPR023214">
    <property type="entry name" value="HAD_sf"/>
</dbReference>
<sequence>MLASLSGVDELRKQYRCLVWHISKGCNILVDSESEYLTMESSDGSSLSTSPTMVDGCIEDQEEELDWAANSVVHTVNEVKPSKLPTPCELFNKNICLSPTSCPHPHICSSCRRPDHNAMQCNQEPSQGARSARNRRGLLWEDDESYSPCAQASLQADPLPSPPPVNELPRRLVNIVQKHPELFKIVTPIKVDVFEGLLASHPNKPLVKSVCRGFREGFWPFAQIPYDLTVDQSWRQRPREHGLRLEFLKSQIAKEVETGRFSVSFGKKLYSGMACMPMHVGGSKKFRLINNHSSGDYSLNSLIPENVRSVRADDICALVRVLRARCLTKKNVLLFKSDVAQAFRIIPMSPYWQALQVVRVNDKYYVDRCNTFGNAASQRLFCEFFSLVLWIAENLWGVSDILSYVDDNFSWELTSRKKYYARYGRYLPEKQVRLLELWDILGIPHESKKQVSGTILNIIGYKVDLRRMRISIPEEKMDPLITQLSGFCNPGTSQTKSLQECQKLAGSVNWAFNVNPLLRPGLDSLHQELARAKELDCNKKCIISERIKSDLAWLTNLLQRSKGLPFTKSDSWEPDDASCTIYCDASLNGFGLWSPTTNEAFYYRFAPDTYALPLSTFHAFAVVCAIFWARSRKSHSERLLIYTADRTTAEVFNSLSAPDESHDLLLLAAEVLFDGDIDLHVADVAEGENKIAYRLSRDSTSAVSQDHPNLTTAEFRIPRYIADRAPKLCVGAAVVEIPKIIKNVHFGSPKKPRKLNSKQTRAVEDNPDERESKERVSVVSKREAKQLLVKPTLINDAEDLRFLDFTALHKAGYRGAVFDKDNCLTVPHEDALVPELKEAWEKCRLTFGDENILVVSNSAGSRLDSGGIQAESVSHHLGVPVLRHNSMKPAYSCIQDIRAYFASLKCPISDNELFVVGDRIFTDVVLANRMRTSWHRMQESLNPGEARHTAARDADGPLSIFVDRVWKKEAGAMRFLEKGLTRTVERWTGMQSAFTLEQRSPFVRQNRD</sequence>
<comment type="caution">
    <text evidence="2">The sequence shown here is derived from an EMBL/GenBank/DDBJ whole genome shotgun (WGS) entry which is preliminary data.</text>
</comment>
<evidence type="ECO:0008006" key="4">
    <source>
        <dbReference type="Google" id="ProtNLM"/>
    </source>
</evidence>